<reference evidence="2" key="1">
    <citation type="submission" date="2013-10" db="EMBL/GenBank/DDBJ databases">
        <title>Draft genome sequence of Clostridium botulinum type B strain Osaka05.</title>
        <authorList>
            <person name="Sakaguchi Y."/>
            <person name="Hosomi K."/>
            <person name="Uchiyama J."/>
            <person name="Ogura Y."/>
            <person name="Sakaguchi M."/>
            <person name="Kohda T."/>
            <person name="Mukamoto M."/>
            <person name="Misawa N."/>
            <person name="Matsuzaki S."/>
            <person name="Hayashi T."/>
            <person name="Kozaki S."/>
        </authorList>
    </citation>
    <scope>NUCLEOTIDE SEQUENCE</scope>
    <source>
        <strain evidence="2">Osaka05</strain>
    </source>
</reference>
<gene>
    <name evidence="2" type="ORF">CBO05C_0652</name>
</gene>
<protein>
    <recommendedName>
        <fullName evidence="1">Siphovirus-type tail component RIFT-related domain-containing protein</fullName>
    </recommendedName>
</protein>
<dbReference type="InterPro" id="IPR008841">
    <property type="entry name" value="Siphovirus-type_tail_N"/>
</dbReference>
<evidence type="ECO:0000313" key="2">
    <source>
        <dbReference type="EMBL" id="GAE00962.1"/>
    </source>
</evidence>
<organism evidence="2">
    <name type="scientific">Clostridium botulinum B str. Osaka05</name>
    <dbReference type="NCBI Taxonomy" id="1407017"/>
    <lineage>
        <taxon>Bacteria</taxon>
        <taxon>Bacillati</taxon>
        <taxon>Bacillota</taxon>
        <taxon>Clostridia</taxon>
        <taxon>Eubacteriales</taxon>
        <taxon>Clostridiaceae</taxon>
        <taxon>Clostridium</taxon>
    </lineage>
</organism>
<dbReference type="Gene3D" id="2.40.30.200">
    <property type="match status" value="1"/>
</dbReference>
<sequence>MQDGFIWNGIHSSEKGLKIISLPDITTPEKRAEKIVVPGRNGHLTITSNDYGGETKKVEFDYFDNQFDDIKSWLKGEGEVVFSNEPDRYYKATISNKVSLEQMLKKFHSGVVQFDCQPFTYDKCNTEIIKITADNVTRHSKVIHPLNTLNYTNGNLIEPNKLATIYENNFIEIFNPGNIESEPVITIYGYGSMDLNINDNIINLTNVANHIIIDSEIMDCYREGQLFNNYMNGDFPTFKPGINKISWIGNIEKFEIKPNWRWL</sequence>
<dbReference type="Pfam" id="PF05709">
    <property type="entry name" value="Sipho_tail"/>
    <property type="match status" value="1"/>
</dbReference>
<evidence type="ECO:0000259" key="1">
    <source>
        <dbReference type="Pfam" id="PF05709"/>
    </source>
</evidence>
<proteinExistence type="predicted"/>
<accession>A0A0S6U2F1</accession>
<dbReference type="AlphaFoldDB" id="A0A0S6U2F1"/>
<dbReference type="HOGENOM" id="CLU_091718_3_1_9"/>
<dbReference type="NCBIfam" id="TIGR01633">
    <property type="entry name" value="phi3626_gp14_N"/>
    <property type="match status" value="1"/>
</dbReference>
<name>A0A0S6U2F1_CLOBO</name>
<dbReference type="RefSeq" id="WP_030033400.1">
    <property type="nucleotide sequence ID" value="NZ_DF384213.1"/>
</dbReference>
<dbReference type="InterPro" id="IPR006520">
    <property type="entry name" value="Dit_BPSPP_N"/>
</dbReference>
<dbReference type="EMBL" id="DF384213">
    <property type="protein sequence ID" value="GAE00962.1"/>
    <property type="molecule type" value="Genomic_DNA"/>
</dbReference>
<dbReference type="Proteomes" id="UP000054164">
    <property type="component" value="Unassembled WGS sequence"/>
</dbReference>
<feature type="domain" description="Siphovirus-type tail component RIFT-related" evidence="1">
    <location>
        <begin position="27"/>
        <end position="116"/>
    </location>
</feature>